<dbReference type="InterPro" id="IPR000792">
    <property type="entry name" value="Tscrpt_reg_LuxR_C"/>
</dbReference>
<feature type="domain" description="HTH luxR-type" evidence="4">
    <location>
        <begin position="136"/>
        <end position="201"/>
    </location>
</feature>
<dbReference type="InterPro" id="IPR039420">
    <property type="entry name" value="WalR-like"/>
</dbReference>
<dbReference type="EMBL" id="DSXR01000086">
    <property type="protein sequence ID" value="HGS87668.1"/>
    <property type="molecule type" value="Genomic_DNA"/>
</dbReference>
<dbReference type="InterPro" id="IPR016032">
    <property type="entry name" value="Sig_transdc_resp-reg_C-effctor"/>
</dbReference>
<dbReference type="Pfam" id="PF00072">
    <property type="entry name" value="Response_reg"/>
    <property type="match status" value="1"/>
</dbReference>
<dbReference type="Gene3D" id="3.40.50.2300">
    <property type="match status" value="1"/>
</dbReference>
<evidence type="ECO:0000259" key="4">
    <source>
        <dbReference type="PROSITE" id="PS50043"/>
    </source>
</evidence>
<feature type="domain" description="Response regulatory" evidence="5">
    <location>
        <begin position="1"/>
        <end position="115"/>
    </location>
</feature>
<evidence type="ECO:0000313" key="6">
    <source>
        <dbReference type="EMBL" id="HGS87668.1"/>
    </source>
</evidence>
<evidence type="ECO:0000259" key="5">
    <source>
        <dbReference type="PROSITE" id="PS50110"/>
    </source>
</evidence>
<evidence type="ECO:0000256" key="3">
    <source>
        <dbReference type="PROSITE-ProRule" id="PRU00169"/>
    </source>
</evidence>
<feature type="modified residue" description="4-aspartylphosphate" evidence="3">
    <location>
        <position position="50"/>
    </location>
</feature>
<dbReference type="SUPFAM" id="SSF52172">
    <property type="entry name" value="CheY-like"/>
    <property type="match status" value="1"/>
</dbReference>
<dbReference type="PRINTS" id="PR00038">
    <property type="entry name" value="HTHLUXR"/>
</dbReference>
<dbReference type="GO" id="GO:0003677">
    <property type="term" value="F:DNA binding"/>
    <property type="evidence" value="ECO:0007669"/>
    <property type="project" value="UniProtKB-KW"/>
</dbReference>
<dbReference type="PROSITE" id="PS50110">
    <property type="entry name" value="RESPONSE_REGULATORY"/>
    <property type="match status" value="1"/>
</dbReference>
<evidence type="ECO:0000256" key="2">
    <source>
        <dbReference type="ARBA" id="ARBA00023125"/>
    </source>
</evidence>
<dbReference type="Pfam" id="PF00196">
    <property type="entry name" value="GerE"/>
    <property type="match status" value="1"/>
</dbReference>
<keyword evidence="1 3" id="KW-0597">Phosphoprotein</keyword>
<dbReference type="GO" id="GO:0006355">
    <property type="term" value="P:regulation of DNA-templated transcription"/>
    <property type="evidence" value="ECO:0007669"/>
    <property type="project" value="InterPro"/>
</dbReference>
<sequence>MLVDDHAVVRSGLSAFLMAFDDLELVGEAENGRQAVQRAAALQPDVILMDLVMPEMDGAAATRQIREAYPHIQVIALTSFREDTLVQAALQAGAISYLLKNVSADELAQAIRAAHAGRSTLAPEAAQVLIQAATRPAAPVFELTERERDVLIWMVRGLSNNEIAAKLVVSPSTVKFHVSNILSKLGVSSRTEAVAFALQQRLVE</sequence>
<protein>
    <submittedName>
        <fullName evidence="6">Response regulator transcription factor</fullName>
    </submittedName>
</protein>
<reference evidence="6" key="1">
    <citation type="journal article" date="2020" name="mSystems">
        <title>Genome- and Community-Level Interaction Insights into Carbon Utilization and Element Cycling Functions of Hydrothermarchaeota in Hydrothermal Sediment.</title>
        <authorList>
            <person name="Zhou Z."/>
            <person name="Liu Y."/>
            <person name="Xu W."/>
            <person name="Pan J."/>
            <person name="Luo Z.H."/>
            <person name="Li M."/>
        </authorList>
    </citation>
    <scope>NUCLEOTIDE SEQUENCE [LARGE SCALE GENOMIC DNA]</scope>
    <source>
        <strain evidence="6">SpSt-556</strain>
    </source>
</reference>
<dbReference type="InterPro" id="IPR011006">
    <property type="entry name" value="CheY-like_superfamily"/>
</dbReference>
<proteinExistence type="predicted"/>
<dbReference type="SMART" id="SM00421">
    <property type="entry name" value="HTH_LUXR"/>
    <property type="match status" value="1"/>
</dbReference>
<dbReference type="SMART" id="SM00448">
    <property type="entry name" value="REC"/>
    <property type="match status" value="1"/>
</dbReference>
<dbReference type="PANTHER" id="PTHR43214">
    <property type="entry name" value="TWO-COMPONENT RESPONSE REGULATOR"/>
    <property type="match status" value="1"/>
</dbReference>
<dbReference type="SUPFAM" id="SSF46894">
    <property type="entry name" value="C-terminal effector domain of the bipartite response regulators"/>
    <property type="match status" value="1"/>
</dbReference>
<dbReference type="PROSITE" id="PS50043">
    <property type="entry name" value="HTH_LUXR_2"/>
    <property type="match status" value="1"/>
</dbReference>
<organism evidence="6">
    <name type="scientific">Bellilinea caldifistulae</name>
    <dbReference type="NCBI Taxonomy" id="360411"/>
    <lineage>
        <taxon>Bacteria</taxon>
        <taxon>Bacillati</taxon>
        <taxon>Chloroflexota</taxon>
        <taxon>Anaerolineae</taxon>
        <taxon>Anaerolineales</taxon>
        <taxon>Anaerolineaceae</taxon>
        <taxon>Bellilinea</taxon>
    </lineage>
</organism>
<keyword evidence="2" id="KW-0238">DNA-binding</keyword>
<dbReference type="CDD" id="cd17535">
    <property type="entry name" value="REC_NarL-like"/>
    <property type="match status" value="1"/>
</dbReference>
<comment type="caution">
    <text evidence="6">The sequence shown here is derived from an EMBL/GenBank/DDBJ whole genome shotgun (WGS) entry which is preliminary data.</text>
</comment>
<accession>A0A7C4Q315</accession>
<gene>
    <name evidence="6" type="ORF">ENT17_08620</name>
</gene>
<dbReference type="GO" id="GO:0000160">
    <property type="term" value="P:phosphorelay signal transduction system"/>
    <property type="evidence" value="ECO:0007669"/>
    <property type="project" value="InterPro"/>
</dbReference>
<dbReference type="AlphaFoldDB" id="A0A7C4Q315"/>
<evidence type="ECO:0000256" key="1">
    <source>
        <dbReference type="ARBA" id="ARBA00022553"/>
    </source>
</evidence>
<dbReference type="InterPro" id="IPR058245">
    <property type="entry name" value="NreC/VraR/RcsB-like_REC"/>
</dbReference>
<dbReference type="CDD" id="cd06170">
    <property type="entry name" value="LuxR_C_like"/>
    <property type="match status" value="1"/>
</dbReference>
<dbReference type="InterPro" id="IPR001789">
    <property type="entry name" value="Sig_transdc_resp-reg_receiver"/>
</dbReference>
<dbReference type="PANTHER" id="PTHR43214:SF37">
    <property type="entry name" value="TRANSCRIPTIONAL REGULATORY PROTEIN YDFI"/>
    <property type="match status" value="1"/>
</dbReference>
<dbReference type="PROSITE" id="PS00622">
    <property type="entry name" value="HTH_LUXR_1"/>
    <property type="match status" value="1"/>
</dbReference>
<name>A0A7C4Q315_9CHLR</name>